<dbReference type="AlphaFoldDB" id="A0A9P1KCK0"/>
<protein>
    <recommendedName>
        <fullName evidence="3">Transposase</fullName>
    </recommendedName>
</protein>
<dbReference type="Proteomes" id="UP000032946">
    <property type="component" value="Chromosome"/>
</dbReference>
<organism evidence="1 2">
    <name type="scientific">Limnospira indica PCC 8005</name>
    <dbReference type="NCBI Taxonomy" id="376219"/>
    <lineage>
        <taxon>Bacteria</taxon>
        <taxon>Bacillati</taxon>
        <taxon>Cyanobacteriota</taxon>
        <taxon>Cyanophyceae</taxon>
        <taxon>Oscillatoriophycideae</taxon>
        <taxon>Oscillatoriales</taxon>
        <taxon>Sirenicapillariaceae</taxon>
        <taxon>Limnospira</taxon>
    </lineage>
</organism>
<proteinExistence type="predicted"/>
<dbReference type="EMBL" id="FO818640">
    <property type="protein sequence ID" value="CDM92869.1"/>
    <property type="molecule type" value="Genomic_DNA"/>
</dbReference>
<reference evidence="1 2" key="1">
    <citation type="submission" date="2014-02" db="EMBL/GenBank/DDBJ databases">
        <authorList>
            <person name="Genoscope - CEA"/>
        </authorList>
    </citation>
    <scope>NUCLEOTIDE SEQUENCE [LARGE SCALE GENOMIC DNA]</scope>
    <source>
        <strain evidence="1 2">PCC 8005</strain>
    </source>
</reference>
<evidence type="ECO:0000313" key="2">
    <source>
        <dbReference type="Proteomes" id="UP000032946"/>
    </source>
</evidence>
<name>A0A9P1KCK0_9CYAN</name>
<accession>A0A9P1KCK0</accession>
<evidence type="ECO:0000313" key="1">
    <source>
        <dbReference type="EMBL" id="CDM92869.1"/>
    </source>
</evidence>
<gene>
    <name evidence="1" type="ORF">ARTHRO_10542</name>
</gene>
<evidence type="ECO:0008006" key="3">
    <source>
        <dbReference type="Google" id="ProtNLM"/>
    </source>
</evidence>
<sequence>MASPEKKTYGYQERDEQQREEFMAQIGLNRWSRKKWSTLPR</sequence>
<keyword evidence="2" id="KW-1185">Reference proteome</keyword>